<organism evidence="2 3">
    <name type="scientific">Pedobacter jamesrossensis</name>
    <dbReference type="NCBI Taxonomy" id="1908238"/>
    <lineage>
        <taxon>Bacteria</taxon>
        <taxon>Pseudomonadati</taxon>
        <taxon>Bacteroidota</taxon>
        <taxon>Sphingobacteriia</taxon>
        <taxon>Sphingobacteriales</taxon>
        <taxon>Sphingobacteriaceae</taxon>
        <taxon>Pedobacter</taxon>
    </lineage>
</organism>
<gene>
    <name evidence="2" type="ORF">ACFOUY_07605</name>
</gene>
<evidence type="ECO:0000313" key="3">
    <source>
        <dbReference type="Proteomes" id="UP001595792"/>
    </source>
</evidence>
<proteinExistence type="predicted"/>
<keyword evidence="3" id="KW-1185">Reference proteome</keyword>
<sequence length="55" mass="6321">MEENKNLNAEKAKTNEQNKKGYTQDEVPFADGKNTKLDQEIDKNNNGKNQDKSQH</sequence>
<dbReference type="RefSeq" id="WP_378959892.1">
    <property type="nucleotide sequence ID" value="NZ_JBHRXC010000001.1"/>
</dbReference>
<evidence type="ECO:0000256" key="1">
    <source>
        <dbReference type="SAM" id="MobiDB-lite"/>
    </source>
</evidence>
<feature type="compositionally biased region" description="Basic and acidic residues" evidence="1">
    <location>
        <begin position="33"/>
        <end position="55"/>
    </location>
</feature>
<evidence type="ECO:0000313" key="2">
    <source>
        <dbReference type="EMBL" id="MFC4196559.1"/>
    </source>
</evidence>
<dbReference type="Proteomes" id="UP001595792">
    <property type="component" value="Unassembled WGS sequence"/>
</dbReference>
<accession>A0ABV8NJ83</accession>
<comment type="caution">
    <text evidence="2">The sequence shown here is derived from an EMBL/GenBank/DDBJ whole genome shotgun (WGS) entry which is preliminary data.</text>
</comment>
<feature type="compositionally biased region" description="Basic and acidic residues" evidence="1">
    <location>
        <begin position="1"/>
        <end position="23"/>
    </location>
</feature>
<dbReference type="EMBL" id="JBHSBY010000035">
    <property type="protein sequence ID" value="MFC4196559.1"/>
    <property type="molecule type" value="Genomic_DNA"/>
</dbReference>
<feature type="region of interest" description="Disordered" evidence="1">
    <location>
        <begin position="1"/>
        <end position="55"/>
    </location>
</feature>
<name>A0ABV8NJ83_9SPHI</name>
<protein>
    <submittedName>
        <fullName evidence="2">Uncharacterized protein</fullName>
    </submittedName>
</protein>
<reference evidence="3" key="1">
    <citation type="journal article" date="2019" name="Int. J. Syst. Evol. Microbiol.">
        <title>The Global Catalogue of Microorganisms (GCM) 10K type strain sequencing project: providing services to taxonomists for standard genome sequencing and annotation.</title>
        <authorList>
            <consortium name="The Broad Institute Genomics Platform"/>
            <consortium name="The Broad Institute Genome Sequencing Center for Infectious Disease"/>
            <person name="Wu L."/>
            <person name="Ma J."/>
        </authorList>
    </citation>
    <scope>NUCLEOTIDE SEQUENCE [LARGE SCALE GENOMIC DNA]</scope>
    <source>
        <strain evidence="3">CCM 8689</strain>
    </source>
</reference>